<dbReference type="Proteomes" id="UP001315967">
    <property type="component" value="Chromosome"/>
</dbReference>
<sequence length="216" mass="24567">MKRLILLVSSLFMFSYVATVLAQEAGQIPVLQGEISELKTQLAEKEAELAEILADQAGFYTIETLNATYTFSNPRIENDILVLDMDYTNDSKGSTIVYDEMWMLTFAQEDEISINQLWVGVDMADLPEVEGRRPLTSNLRIKSGATINLVIGLTKSMDYLYGPYMYEYDMTEDNSEVVPPMIPMTEPFDEESPLFIRVDQYYRPEGQLGEVEIPLK</sequence>
<gene>
    <name evidence="3" type="ORF">NRE15_11920</name>
</gene>
<keyword evidence="1" id="KW-0175">Coiled coil</keyword>
<accession>A0ABY5P4C3</accession>
<evidence type="ECO:0000313" key="3">
    <source>
        <dbReference type="EMBL" id="UUX33596.1"/>
    </source>
</evidence>
<evidence type="ECO:0000256" key="2">
    <source>
        <dbReference type="SAM" id="SignalP"/>
    </source>
</evidence>
<keyword evidence="4" id="KW-1185">Reference proteome</keyword>
<keyword evidence="2" id="KW-0732">Signal</keyword>
<feature type="chain" id="PRO_5046565153" description="DUF5067 domain-containing protein" evidence="2">
    <location>
        <begin position="23"/>
        <end position="216"/>
    </location>
</feature>
<feature type="signal peptide" evidence="2">
    <location>
        <begin position="1"/>
        <end position="22"/>
    </location>
</feature>
<dbReference type="EMBL" id="CP102453">
    <property type="protein sequence ID" value="UUX33596.1"/>
    <property type="molecule type" value="Genomic_DNA"/>
</dbReference>
<reference evidence="3 4" key="1">
    <citation type="submission" date="2022-08" db="EMBL/GenBank/DDBJ databases">
        <title>Aerococcaceae sp. nov isolated from spoiled eye mask.</title>
        <authorList>
            <person name="Zhou G."/>
            <person name="Xie X.-B."/>
            <person name="Shi Q.-S."/>
            <person name="Wang Y.-S."/>
            <person name="Wen X."/>
            <person name="Peng H."/>
            <person name="Yang X.-J."/>
            <person name="Tao H.-B."/>
            <person name="Huang X.-M."/>
        </authorList>
    </citation>
    <scope>NUCLEOTIDE SEQUENCE [LARGE SCALE GENOMIC DNA]</scope>
    <source>
        <strain evidence="4">DM20194951</strain>
    </source>
</reference>
<dbReference type="RefSeq" id="WP_313793100.1">
    <property type="nucleotide sequence ID" value="NZ_CP102453.1"/>
</dbReference>
<evidence type="ECO:0008006" key="5">
    <source>
        <dbReference type="Google" id="ProtNLM"/>
    </source>
</evidence>
<evidence type="ECO:0000313" key="4">
    <source>
        <dbReference type="Proteomes" id="UP001315967"/>
    </source>
</evidence>
<protein>
    <recommendedName>
        <fullName evidence="5">DUF5067 domain-containing protein</fullName>
    </recommendedName>
</protein>
<organism evidence="3 4">
    <name type="scientific">Fundicoccus culcitae</name>
    <dbReference type="NCBI Taxonomy" id="2969821"/>
    <lineage>
        <taxon>Bacteria</taxon>
        <taxon>Bacillati</taxon>
        <taxon>Bacillota</taxon>
        <taxon>Bacilli</taxon>
        <taxon>Lactobacillales</taxon>
        <taxon>Aerococcaceae</taxon>
        <taxon>Fundicoccus</taxon>
    </lineage>
</organism>
<feature type="coiled-coil region" evidence="1">
    <location>
        <begin position="28"/>
        <end position="55"/>
    </location>
</feature>
<proteinExistence type="predicted"/>
<name>A0ABY5P4C3_9LACT</name>
<evidence type="ECO:0000256" key="1">
    <source>
        <dbReference type="SAM" id="Coils"/>
    </source>
</evidence>